<proteinExistence type="predicted"/>
<dbReference type="AlphaFoldDB" id="A0A1G8N8H9"/>
<accession>A0A1G8N8H9</accession>
<feature type="region of interest" description="Disordered" evidence="1">
    <location>
        <begin position="125"/>
        <end position="156"/>
    </location>
</feature>
<feature type="compositionally biased region" description="Basic residues" evidence="1">
    <location>
        <begin position="145"/>
        <end position="156"/>
    </location>
</feature>
<protein>
    <submittedName>
        <fullName evidence="2">Uncharacterized protein</fullName>
    </submittedName>
</protein>
<evidence type="ECO:0000256" key="1">
    <source>
        <dbReference type="SAM" id="MobiDB-lite"/>
    </source>
</evidence>
<evidence type="ECO:0000313" key="3">
    <source>
        <dbReference type="Proteomes" id="UP000199202"/>
    </source>
</evidence>
<dbReference type="Proteomes" id="UP000199202">
    <property type="component" value="Unassembled WGS sequence"/>
</dbReference>
<keyword evidence="3" id="KW-1185">Reference proteome</keyword>
<sequence>MPELKSVMAGLAISTLLTGGVVGMGATAAGATTQFTTGTSVLASDGDDDFGDDFGGDGFGDIVDFGDSGRRNNDGIGFGGFGGFGGHGFGHRCHRGGWGGGGWGRRGGHHGDICVNVTNDNINDTRSDRRDFRHDDRRDHERRNFKNKHTRHHHHR</sequence>
<reference evidence="2 3" key="1">
    <citation type="submission" date="2016-10" db="EMBL/GenBank/DDBJ databases">
        <authorList>
            <person name="de Groot N.N."/>
        </authorList>
    </citation>
    <scope>NUCLEOTIDE SEQUENCE [LARGE SCALE GENOMIC DNA]</scope>
    <source>
        <strain evidence="2 3">CGMCC 4.6533</strain>
    </source>
</reference>
<evidence type="ECO:0000313" key="2">
    <source>
        <dbReference type="EMBL" id="SDI76376.1"/>
    </source>
</evidence>
<feature type="compositionally biased region" description="Basic and acidic residues" evidence="1">
    <location>
        <begin position="125"/>
        <end position="144"/>
    </location>
</feature>
<gene>
    <name evidence="2" type="ORF">SAMN05421869_10745</name>
</gene>
<name>A0A1G8N8H9_9ACTN</name>
<dbReference type="EMBL" id="FNDJ01000007">
    <property type="protein sequence ID" value="SDI76376.1"/>
    <property type="molecule type" value="Genomic_DNA"/>
</dbReference>
<organism evidence="2 3">
    <name type="scientific">Nonomuraea jiangxiensis</name>
    <dbReference type="NCBI Taxonomy" id="633440"/>
    <lineage>
        <taxon>Bacteria</taxon>
        <taxon>Bacillati</taxon>
        <taxon>Actinomycetota</taxon>
        <taxon>Actinomycetes</taxon>
        <taxon>Streptosporangiales</taxon>
        <taxon>Streptosporangiaceae</taxon>
        <taxon>Nonomuraea</taxon>
    </lineage>
</organism>